<dbReference type="AlphaFoldDB" id="A0AAE0YJU9"/>
<sequence length="235" mass="25364">MNSDSLFLFTSFVAIFSCLALSHAQNATFGFACSRADGLCVTGTCDISTQACVCPTDGKTYNYACAEVGSAQGVCEETNVYGPNCNIPRVGVYCVAGKMFLNVLTHGGNTKFSGAMYIKEKQGTTQCEFQAATAQTFSDREDEYELTDAGDMDGYFLELENVDANCGDAVARNVPAVDKEPAHTMYSRQFYIQYNKNYQSSLDQFVTAECKEFTGATSTVVYVGIGEVSSADDTS</sequence>
<feature type="signal peptide" evidence="1">
    <location>
        <begin position="1"/>
        <end position="24"/>
    </location>
</feature>
<accession>A0AAE0YJU9</accession>
<evidence type="ECO:0000313" key="2">
    <source>
        <dbReference type="EMBL" id="KAK3746618.1"/>
    </source>
</evidence>
<protein>
    <recommendedName>
        <fullName evidence="4">Kazal-like domain-containing protein</fullName>
    </recommendedName>
</protein>
<keyword evidence="1" id="KW-0732">Signal</keyword>
<proteinExistence type="predicted"/>
<dbReference type="EMBL" id="JAWDGP010006128">
    <property type="protein sequence ID" value="KAK3746618.1"/>
    <property type="molecule type" value="Genomic_DNA"/>
</dbReference>
<organism evidence="2 3">
    <name type="scientific">Elysia crispata</name>
    <name type="common">lettuce slug</name>
    <dbReference type="NCBI Taxonomy" id="231223"/>
    <lineage>
        <taxon>Eukaryota</taxon>
        <taxon>Metazoa</taxon>
        <taxon>Spiralia</taxon>
        <taxon>Lophotrochozoa</taxon>
        <taxon>Mollusca</taxon>
        <taxon>Gastropoda</taxon>
        <taxon>Heterobranchia</taxon>
        <taxon>Euthyneura</taxon>
        <taxon>Panpulmonata</taxon>
        <taxon>Sacoglossa</taxon>
        <taxon>Placobranchoidea</taxon>
        <taxon>Plakobranchidae</taxon>
        <taxon>Elysia</taxon>
    </lineage>
</organism>
<name>A0AAE0YJU9_9GAST</name>
<dbReference type="Proteomes" id="UP001283361">
    <property type="component" value="Unassembled WGS sequence"/>
</dbReference>
<evidence type="ECO:0000256" key="1">
    <source>
        <dbReference type="SAM" id="SignalP"/>
    </source>
</evidence>
<keyword evidence="3" id="KW-1185">Reference proteome</keyword>
<evidence type="ECO:0008006" key="4">
    <source>
        <dbReference type="Google" id="ProtNLM"/>
    </source>
</evidence>
<reference evidence="2" key="1">
    <citation type="journal article" date="2023" name="G3 (Bethesda)">
        <title>A reference genome for the long-term kleptoplast-retaining sea slug Elysia crispata morphotype clarki.</title>
        <authorList>
            <person name="Eastman K.E."/>
            <person name="Pendleton A.L."/>
            <person name="Shaikh M.A."/>
            <person name="Suttiyut T."/>
            <person name="Ogas R."/>
            <person name="Tomko P."/>
            <person name="Gavelis G."/>
            <person name="Widhalm J.R."/>
            <person name="Wisecaver J.H."/>
        </authorList>
    </citation>
    <scope>NUCLEOTIDE SEQUENCE</scope>
    <source>
        <strain evidence="2">ECLA1</strain>
    </source>
</reference>
<evidence type="ECO:0000313" key="3">
    <source>
        <dbReference type="Proteomes" id="UP001283361"/>
    </source>
</evidence>
<gene>
    <name evidence="2" type="ORF">RRG08_011268</name>
</gene>
<comment type="caution">
    <text evidence="2">The sequence shown here is derived from an EMBL/GenBank/DDBJ whole genome shotgun (WGS) entry which is preliminary data.</text>
</comment>
<feature type="chain" id="PRO_5041972350" description="Kazal-like domain-containing protein" evidence="1">
    <location>
        <begin position="25"/>
        <end position="235"/>
    </location>
</feature>